<name>A0A317QLE4_9ACTN</name>
<dbReference type="SUPFAM" id="SSF46785">
    <property type="entry name" value="Winged helix' DNA-binding domain"/>
    <property type="match status" value="1"/>
</dbReference>
<dbReference type="PROSITE" id="PS01125">
    <property type="entry name" value="ROK"/>
    <property type="match status" value="1"/>
</dbReference>
<evidence type="ECO:0000313" key="4">
    <source>
        <dbReference type="Proteomes" id="UP000246661"/>
    </source>
</evidence>
<dbReference type="PANTHER" id="PTHR18964:SF173">
    <property type="entry name" value="GLUCOKINASE"/>
    <property type="match status" value="1"/>
</dbReference>
<dbReference type="Pfam" id="PF00480">
    <property type="entry name" value="ROK"/>
    <property type="match status" value="1"/>
</dbReference>
<dbReference type="InterPro" id="IPR036388">
    <property type="entry name" value="WH-like_DNA-bd_sf"/>
</dbReference>
<sequence length="398" mass="40634">MPAMDPRQPWLPDLTGPSRRLVQELRVSGPSTRAQLVERTGLSRATVSGYVSDLVDRGLVAPSEETGAVETGGRPARLVHLTRRAGVVVGVDIGRTHVRVAVADLSHEIVGEETTTLPVADLDSDAVLDTVASQVRAELRRVGACTEDVVGAVVGLPTPVVGRAASARGTVARSNILPTWSGRTPAPALQERLGVPVIVENDANLGAVAEVRWGAGRGSRATIYLKMATGVGGAIVLDGDLLRGVSGTAGEMGHVSLDPAGALCRCGNRGCLELTAGGAALLQAIRTAAPHLADLRSLVAGALEGDQACRRLIADAGTSVGQVLGGLVNVLNPDRIVVGGELGTAGDLLVDPLRRALGQSAIPAAAEQLTVVPGSLGARAEVLGALAVALREADRLTG</sequence>
<dbReference type="Pfam" id="PF12802">
    <property type="entry name" value="MarR_2"/>
    <property type="match status" value="1"/>
</dbReference>
<dbReference type="GO" id="GO:0003700">
    <property type="term" value="F:DNA-binding transcription factor activity"/>
    <property type="evidence" value="ECO:0007669"/>
    <property type="project" value="InterPro"/>
</dbReference>
<dbReference type="GO" id="GO:0016301">
    <property type="term" value="F:kinase activity"/>
    <property type="evidence" value="ECO:0007669"/>
    <property type="project" value="UniProtKB-KW"/>
</dbReference>
<accession>A0A317QLE4</accession>
<evidence type="ECO:0000313" key="3">
    <source>
        <dbReference type="EMBL" id="PWW23637.1"/>
    </source>
</evidence>
<reference evidence="4" key="1">
    <citation type="submission" date="2018-05" db="EMBL/GenBank/DDBJ databases">
        <authorList>
            <person name="Klenk H.-P."/>
            <person name="Huntemann M."/>
            <person name="Clum A."/>
            <person name="Pillay M."/>
            <person name="Palaniappan K."/>
            <person name="Varghese N."/>
            <person name="Mikhailova N."/>
            <person name="Stamatis D."/>
            <person name="Reddy T."/>
            <person name="Daum C."/>
            <person name="Shapiro N."/>
            <person name="Ivanova N."/>
            <person name="Kyrpides N."/>
            <person name="Woyke T."/>
        </authorList>
    </citation>
    <scope>NUCLEOTIDE SEQUENCE [LARGE SCALE GENOMIC DNA]</scope>
    <source>
        <strain evidence="4">DSM 45417</strain>
    </source>
</reference>
<dbReference type="InterPro" id="IPR036390">
    <property type="entry name" value="WH_DNA-bd_sf"/>
</dbReference>
<organism evidence="3 4">
    <name type="scientific">Geodermatophilus normandii</name>
    <dbReference type="NCBI Taxonomy" id="1137989"/>
    <lineage>
        <taxon>Bacteria</taxon>
        <taxon>Bacillati</taxon>
        <taxon>Actinomycetota</taxon>
        <taxon>Actinomycetes</taxon>
        <taxon>Geodermatophilales</taxon>
        <taxon>Geodermatophilaceae</taxon>
        <taxon>Geodermatophilus</taxon>
    </lineage>
</organism>
<dbReference type="AlphaFoldDB" id="A0A317QLE4"/>
<comment type="similarity">
    <text evidence="1">Belongs to the ROK (NagC/XylR) family.</text>
</comment>
<dbReference type="Gene3D" id="1.10.10.10">
    <property type="entry name" value="Winged helix-like DNA-binding domain superfamily/Winged helix DNA-binding domain"/>
    <property type="match status" value="1"/>
</dbReference>
<feature type="domain" description="HTH marR-type" evidence="2">
    <location>
        <begin position="13"/>
        <end position="65"/>
    </location>
</feature>
<evidence type="ECO:0000256" key="1">
    <source>
        <dbReference type="ARBA" id="ARBA00006479"/>
    </source>
</evidence>
<keyword evidence="3" id="KW-0418">Kinase</keyword>
<dbReference type="Proteomes" id="UP000246661">
    <property type="component" value="Unassembled WGS sequence"/>
</dbReference>
<dbReference type="PANTHER" id="PTHR18964">
    <property type="entry name" value="ROK (REPRESSOR, ORF, KINASE) FAMILY"/>
    <property type="match status" value="1"/>
</dbReference>
<comment type="caution">
    <text evidence="3">The sequence shown here is derived from an EMBL/GenBank/DDBJ whole genome shotgun (WGS) entry which is preliminary data.</text>
</comment>
<dbReference type="OrthoDB" id="3189808at2"/>
<keyword evidence="4" id="KW-1185">Reference proteome</keyword>
<keyword evidence="3" id="KW-0808">Transferase</keyword>
<dbReference type="SUPFAM" id="SSF53067">
    <property type="entry name" value="Actin-like ATPase domain"/>
    <property type="match status" value="1"/>
</dbReference>
<gene>
    <name evidence="3" type="ORF">JD79_02812</name>
</gene>
<dbReference type="EMBL" id="QGTX01000001">
    <property type="protein sequence ID" value="PWW23637.1"/>
    <property type="molecule type" value="Genomic_DNA"/>
</dbReference>
<dbReference type="Gene3D" id="3.30.420.40">
    <property type="match status" value="2"/>
</dbReference>
<dbReference type="InterPro" id="IPR000835">
    <property type="entry name" value="HTH_MarR-typ"/>
</dbReference>
<dbReference type="InterPro" id="IPR043129">
    <property type="entry name" value="ATPase_NBD"/>
</dbReference>
<protein>
    <submittedName>
        <fullName evidence="3">Putative NBD/HSP70 family sugar kinase</fullName>
    </submittedName>
</protein>
<dbReference type="InterPro" id="IPR049874">
    <property type="entry name" value="ROK_cs"/>
</dbReference>
<evidence type="ECO:0000259" key="2">
    <source>
        <dbReference type="Pfam" id="PF12802"/>
    </source>
</evidence>
<proteinExistence type="inferred from homology"/>
<dbReference type="InterPro" id="IPR000600">
    <property type="entry name" value="ROK"/>
</dbReference>